<dbReference type="SUPFAM" id="SSF49842">
    <property type="entry name" value="TNF-like"/>
    <property type="match status" value="1"/>
</dbReference>
<accession>A0A8S3QBP6</accession>
<dbReference type="InterPro" id="IPR008983">
    <property type="entry name" value="Tumour_necrosis_fac-like_dom"/>
</dbReference>
<gene>
    <name evidence="1" type="ORF">MEDL_8528</name>
</gene>
<dbReference type="EMBL" id="CAJPWZ010000459">
    <property type="protein sequence ID" value="CAG2193065.1"/>
    <property type="molecule type" value="Genomic_DNA"/>
</dbReference>
<keyword evidence="2" id="KW-1185">Reference proteome</keyword>
<sequence length="232" mass="26003">MPLRKIINSTIKCKINEELKEDIVSGKVLKDVKGQLETLQRKIDDLNGDHRNRFTELKQDIVILREDIGGTLTREILEQSKNLTNLVKSHDSRLNDLKAKVDAIYSRALYTASPDSGTISGYDVIKFKYIKTSHGINNLSSIKNNGIFTVEKEGFYLNSRFVNSKTYDAEFYIRQNTNNIASATTHGDSALETHAATVIAHLKVGDTVSVMPRSHMYVDSAPDSMLTVVQII</sequence>
<protein>
    <recommendedName>
        <fullName evidence="3">C1q domain-containing protein</fullName>
    </recommendedName>
</protein>
<reference evidence="1" key="1">
    <citation type="submission" date="2021-03" db="EMBL/GenBank/DDBJ databases">
        <authorList>
            <person name="Bekaert M."/>
        </authorList>
    </citation>
    <scope>NUCLEOTIDE SEQUENCE</scope>
</reference>
<proteinExistence type="predicted"/>
<dbReference type="Proteomes" id="UP000683360">
    <property type="component" value="Unassembled WGS sequence"/>
</dbReference>
<organism evidence="1 2">
    <name type="scientific">Mytilus edulis</name>
    <name type="common">Blue mussel</name>
    <dbReference type="NCBI Taxonomy" id="6550"/>
    <lineage>
        <taxon>Eukaryota</taxon>
        <taxon>Metazoa</taxon>
        <taxon>Spiralia</taxon>
        <taxon>Lophotrochozoa</taxon>
        <taxon>Mollusca</taxon>
        <taxon>Bivalvia</taxon>
        <taxon>Autobranchia</taxon>
        <taxon>Pteriomorphia</taxon>
        <taxon>Mytilida</taxon>
        <taxon>Mytiloidea</taxon>
        <taxon>Mytilidae</taxon>
        <taxon>Mytilinae</taxon>
        <taxon>Mytilus</taxon>
    </lineage>
</organism>
<dbReference type="AlphaFoldDB" id="A0A8S3QBP6"/>
<comment type="caution">
    <text evidence="1">The sequence shown here is derived from an EMBL/GenBank/DDBJ whole genome shotgun (WGS) entry which is preliminary data.</text>
</comment>
<evidence type="ECO:0000313" key="2">
    <source>
        <dbReference type="Proteomes" id="UP000683360"/>
    </source>
</evidence>
<evidence type="ECO:0008006" key="3">
    <source>
        <dbReference type="Google" id="ProtNLM"/>
    </source>
</evidence>
<dbReference type="Gene3D" id="2.60.120.40">
    <property type="match status" value="1"/>
</dbReference>
<name>A0A8S3QBP6_MYTED</name>
<evidence type="ECO:0000313" key="1">
    <source>
        <dbReference type="EMBL" id="CAG2193065.1"/>
    </source>
</evidence>